<evidence type="ECO:0000313" key="2">
    <source>
        <dbReference type="EMBL" id="GID71015.1"/>
    </source>
</evidence>
<dbReference type="InterPro" id="IPR001544">
    <property type="entry name" value="Aminotrans_IV"/>
</dbReference>
<accession>A0A919M603</accession>
<keyword evidence="2" id="KW-0032">Aminotransferase</keyword>
<gene>
    <name evidence="2" type="primary">ilvE</name>
    <name evidence="2" type="ORF">Acy02nite_88960</name>
</gene>
<name>A0A919M603_9ACTN</name>
<dbReference type="RefSeq" id="WP_203755603.1">
    <property type="nucleotide sequence ID" value="NZ_BAAAUC010000086.1"/>
</dbReference>
<evidence type="ECO:0000313" key="3">
    <source>
        <dbReference type="Proteomes" id="UP000619479"/>
    </source>
</evidence>
<dbReference type="Gene3D" id="3.30.470.10">
    <property type="match status" value="1"/>
</dbReference>
<sequence length="299" mass="31744">MSVNQNGTVWADGALREWTEVSVPLMSDAIMRSVAVFEGMRADRRDDGRIRLLCGAAHVQRLYASARALRLTLRWTPEQILSAAATVAAAELDATGGRIAYVRPMLLGAAVTGDGGPHSLTIAAFVQDDTEPAPIRAQISALRRPEADQLPPQIKAIANYQLTRLARLTAKAAGYHDALLLNRQGRLAEAAGAAVLVEHGGRVLTPPEWEGCLRSITVDAIERIAAEAGIPFAREPIPLATLTAADGVALAGTLADLVEVSAVDDLAISGGSQIAALRRHYRDGLNGGAYAKLLDFDEF</sequence>
<dbReference type="InterPro" id="IPR036038">
    <property type="entry name" value="Aminotransferase-like"/>
</dbReference>
<protein>
    <submittedName>
        <fullName evidence="2">Branched chain amino acid aminotransferase</fullName>
    </submittedName>
</protein>
<dbReference type="InterPro" id="IPR043131">
    <property type="entry name" value="BCAT-like_N"/>
</dbReference>
<dbReference type="InterPro" id="IPR043132">
    <property type="entry name" value="BCAT-like_C"/>
</dbReference>
<dbReference type="PANTHER" id="PTHR42743:SF11">
    <property type="entry name" value="AMINODEOXYCHORISMATE LYASE"/>
    <property type="match status" value="1"/>
</dbReference>
<organism evidence="2 3">
    <name type="scientific">Actinoplanes cyaneus</name>
    <dbReference type="NCBI Taxonomy" id="52696"/>
    <lineage>
        <taxon>Bacteria</taxon>
        <taxon>Bacillati</taxon>
        <taxon>Actinomycetota</taxon>
        <taxon>Actinomycetes</taxon>
        <taxon>Micromonosporales</taxon>
        <taxon>Micromonosporaceae</taxon>
        <taxon>Actinoplanes</taxon>
    </lineage>
</organism>
<comment type="similarity">
    <text evidence="1">Belongs to the class-IV pyridoxal-phosphate-dependent aminotransferase family.</text>
</comment>
<dbReference type="Pfam" id="PF01063">
    <property type="entry name" value="Aminotran_4"/>
    <property type="match status" value="1"/>
</dbReference>
<reference evidence="2" key="1">
    <citation type="submission" date="2021-01" db="EMBL/GenBank/DDBJ databases">
        <title>Whole genome shotgun sequence of Actinoplanes cyaneus NBRC 14990.</title>
        <authorList>
            <person name="Komaki H."/>
            <person name="Tamura T."/>
        </authorList>
    </citation>
    <scope>NUCLEOTIDE SEQUENCE</scope>
    <source>
        <strain evidence="2">NBRC 14990</strain>
    </source>
</reference>
<dbReference type="PANTHER" id="PTHR42743">
    <property type="entry name" value="AMINO-ACID AMINOTRANSFERASE"/>
    <property type="match status" value="1"/>
</dbReference>
<proteinExistence type="inferred from homology"/>
<comment type="caution">
    <text evidence="2">The sequence shown here is derived from an EMBL/GenBank/DDBJ whole genome shotgun (WGS) entry which is preliminary data.</text>
</comment>
<dbReference type="EMBL" id="BOMH01000093">
    <property type="protein sequence ID" value="GID71015.1"/>
    <property type="molecule type" value="Genomic_DNA"/>
</dbReference>
<dbReference type="Proteomes" id="UP000619479">
    <property type="component" value="Unassembled WGS sequence"/>
</dbReference>
<keyword evidence="3" id="KW-1185">Reference proteome</keyword>
<dbReference type="GO" id="GO:0046394">
    <property type="term" value="P:carboxylic acid biosynthetic process"/>
    <property type="evidence" value="ECO:0007669"/>
    <property type="project" value="UniProtKB-ARBA"/>
</dbReference>
<dbReference type="InterPro" id="IPR050571">
    <property type="entry name" value="Class-IV_PLP-Dep_Aminotrnsfr"/>
</dbReference>
<dbReference type="GO" id="GO:0008483">
    <property type="term" value="F:transaminase activity"/>
    <property type="evidence" value="ECO:0007669"/>
    <property type="project" value="UniProtKB-KW"/>
</dbReference>
<dbReference type="Gene3D" id="3.20.10.10">
    <property type="entry name" value="D-amino Acid Aminotransferase, subunit A, domain 2"/>
    <property type="match status" value="1"/>
</dbReference>
<evidence type="ECO:0000256" key="1">
    <source>
        <dbReference type="ARBA" id="ARBA00009320"/>
    </source>
</evidence>
<dbReference type="SUPFAM" id="SSF56752">
    <property type="entry name" value="D-aminoacid aminotransferase-like PLP-dependent enzymes"/>
    <property type="match status" value="1"/>
</dbReference>
<dbReference type="AlphaFoldDB" id="A0A919M603"/>
<keyword evidence="2" id="KW-0808">Transferase</keyword>
<dbReference type="CDD" id="cd00449">
    <property type="entry name" value="PLPDE_IV"/>
    <property type="match status" value="1"/>
</dbReference>